<sequence>MKSDFFLRHWKMLEQNINVLNDHERKTGKLLFNSLNKLSADDRQALKEKYYDSTVYSKFDKARGIYLSVIPVKDEVAASKGNVSLEEFRENKNRAIKRLEAIMDEVSQAIKNNEQYIYMELKGYYVKGFGSESTAKFSFSHTDLVLSPSFDEAYTFNADNKAERAIVESLENCGFERRLLDRNW</sequence>
<dbReference type="RefSeq" id="WP_166033723.1">
    <property type="nucleotide sequence ID" value="NZ_CP049887.1"/>
</dbReference>
<dbReference type="EMBL" id="CP049887">
    <property type="protein sequence ID" value="QIL47552.1"/>
    <property type="molecule type" value="Genomic_DNA"/>
</dbReference>
<protein>
    <submittedName>
        <fullName evidence="2">Uncharacterized protein</fullName>
    </submittedName>
</protein>
<accession>A0A6G8ARI6</accession>
<proteinExistence type="predicted"/>
<organism evidence="2 3">
    <name type="scientific">Vagococcus hydrophili</name>
    <dbReference type="NCBI Taxonomy" id="2714947"/>
    <lineage>
        <taxon>Bacteria</taxon>
        <taxon>Bacillati</taxon>
        <taxon>Bacillota</taxon>
        <taxon>Bacilli</taxon>
        <taxon>Lactobacillales</taxon>
        <taxon>Enterococcaceae</taxon>
        <taxon>Vagococcus</taxon>
    </lineage>
</organism>
<gene>
    <name evidence="2" type="ORF">G7082_02875</name>
</gene>
<dbReference type="AlphaFoldDB" id="A0A6G8ARI6"/>
<dbReference type="Proteomes" id="UP000501747">
    <property type="component" value="Chromosome"/>
</dbReference>
<evidence type="ECO:0000313" key="2">
    <source>
        <dbReference type="EMBL" id="QIL47552.1"/>
    </source>
</evidence>
<keyword evidence="1" id="KW-0175">Coiled coil</keyword>
<evidence type="ECO:0000313" key="3">
    <source>
        <dbReference type="Proteomes" id="UP000501747"/>
    </source>
</evidence>
<feature type="coiled-coil region" evidence="1">
    <location>
        <begin position="85"/>
        <end position="112"/>
    </location>
</feature>
<dbReference type="KEGG" id="vhy:G7082_02875"/>
<evidence type="ECO:0000256" key="1">
    <source>
        <dbReference type="SAM" id="Coils"/>
    </source>
</evidence>
<name>A0A6G8ARI6_9ENTE</name>
<reference evidence="2 3" key="1">
    <citation type="submission" date="2020-03" db="EMBL/GenBank/DDBJ databases">
        <title>Vagococcus sp. nov., isolated from beetles.</title>
        <authorList>
            <person name="Hyun D.-W."/>
            <person name="Bae J.-W."/>
        </authorList>
    </citation>
    <scope>NUCLEOTIDE SEQUENCE [LARGE SCALE GENOMIC DNA]</scope>
    <source>
        <strain evidence="2 3">HDW17B</strain>
    </source>
</reference>
<keyword evidence="3" id="KW-1185">Reference proteome</keyword>